<keyword evidence="4" id="KW-1185">Reference proteome</keyword>
<evidence type="ECO:0000256" key="1">
    <source>
        <dbReference type="SAM" id="Coils"/>
    </source>
</evidence>
<gene>
    <name evidence="2" type="ORF">FCULG_00010296</name>
    <name evidence="3" type="ORF">HYE67_005926</name>
</gene>
<evidence type="ECO:0000313" key="4">
    <source>
        <dbReference type="Proteomes" id="UP000241587"/>
    </source>
</evidence>
<dbReference type="OrthoDB" id="5087948at2759"/>
<protein>
    <submittedName>
        <fullName evidence="2">Uncharacterized protein</fullName>
    </submittedName>
</protein>
<organism evidence="2 4">
    <name type="scientific">Fusarium culmorum</name>
    <dbReference type="NCBI Taxonomy" id="5516"/>
    <lineage>
        <taxon>Eukaryota</taxon>
        <taxon>Fungi</taxon>
        <taxon>Dikarya</taxon>
        <taxon>Ascomycota</taxon>
        <taxon>Pezizomycotina</taxon>
        <taxon>Sordariomycetes</taxon>
        <taxon>Hypocreomycetidae</taxon>
        <taxon>Hypocreales</taxon>
        <taxon>Nectriaceae</taxon>
        <taxon>Fusarium</taxon>
    </lineage>
</organism>
<dbReference type="Proteomes" id="UP000241587">
    <property type="component" value="Unassembled WGS sequence"/>
</dbReference>
<proteinExistence type="predicted"/>
<name>A0A2T4GEI7_FUSCU</name>
<dbReference type="OMA" id="AVLNEWM"/>
<dbReference type="Proteomes" id="UP000663297">
    <property type="component" value="Chromosome 3"/>
</dbReference>
<sequence>MVDTKFRFTESPGQVQNSRELNNALMTEKVRAHFLKESLGKASGEIQDLVNKNRKLSTKLEAKENENKKLSAELKALKKKRKHDFEATSDLDLGMMMRLDELRYEEEALKNAFVASNEKFEDYIANHKRKISAQEKNIDINKEITVSLTDDLYEKSADVAAAVKKLEEDVAVLNEWMKGVKLAEQNPQPVWMKRDGPAEDNHQAMWMNGLGLAEGNHQAKSAPDISAARLKQLKQLMRSVRSM</sequence>
<reference evidence="2 4" key="1">
    <citation type="submission" date="2018-02" db="EMBL/GenBank/DDBJ databases">
        <title>Fusarium culmorum secondary metabolites in fungal-bacterial-plant interactions.</title>
        <authorList>
            <person name="Schmidt R."/>
        </authorList>
    </citation>
    <scope>NUCLEOTIDE SEQUENCE [LARGE SCALE GENOMIC DNA]</scope>
    <source>
        <strain evidence="2 4">PV</strain>
    </source>
</reference>
<evidence type="ECO:0000313" key="3">
    <source>
        <dbReference type="EMBL" id="QPC63695.1"/>
    </source>
</evidence>
<reference evidence="3" key="2">
    <citation type="submission" date="2020-11" db="EMBL/GenBank/DDBJ databases">
        <title>The chromosome-scale genome resource for two endophytic Fusarium species: F. culmorum and F. pseudograminearum.</title>
        <authorList>
            <person name="Yuan Z."/>
        </authorList>
    </citation>
    <scope>NUCLEOTIDE SEQUENCE</scope>
    <source>
        <strain evidence="3">Class2-1B</strain>
    </source>
</reference>
<dbReference type="EMBL" id="PVEM01000028">
    <property type="protein sequence ID" value="PTD01860.1"/>
    <property type="molecule type" value="Genomic_DNA"/>
</dbReference>
<evidence type="ECO:0000313" key="2">
    <source>
        <dbReference type="EMBL" id="PTD01860.1"/>
    </source>
</evidence>
<dbReference type="AlphaFoldDB" id="A0A2T4GEI7"/>
<feature type="coiled-coil region" evidence="1">
    <location>
        <begin position="46"/>
        <end position="80"/>
    </location>
</feature>
<dbReference type="EMBL" id="CP064749">
    <property type="protein sequence ID" value="QPC63695.1"/>
    <property type="molecule type" value="Genomic_DNA"/>
</dbReference>
<keyword evidence="1" id="KW-0175">Coiled coil</keyword>
<accession>A0A2T4GEI7</accession>